<dbReference type="Gene3D" id="3.10.20.90">
    <property type="entry name" value="Phosphatidylinositol 3-kinase Catalytic Subunit, Chain A, domain 1"/>
    <property type="match status" value="1"/>
</dbReference>
<dbReference type="PROSITE" id="PS50053">
    <property type="entry name" value="UBIQUITIN_2"/>
    <property type="match status" value="1"/>
</dbReference>
<dbReference type="PANTHER" id="PTHR13609">
    <property type="entry name" value="UBIQUITIN DOMAIN CONTAINING 1 PROTEIN-RELATED"/>
    <property type="match status" value="1"/>
</dbReference>
<dbReference type="Pfam" id="PF16455">
    <property type="entry name" value="UBD"/>
    <property type="match status" value="1"/>
</dbReference>
<dbReference type="InterPro" id="IPR032752">
    <property type="entry name" value="DC-UbP/UBTD2_N"/>
</dbReference>
<feature type="domain" description="Ubiquitin-like" evidence="2">
    <location>
        <begin position="255"/>
        <end position="323"/>
    </location>
</feature>
<evidence type="ECO:0000259" key="2">
    <source>
        <dbReference type="PROSITE" id="PS50053"/>
    </source>
</evidence>
<evidence type="ECO:0000313" key="4">
    <source>
        <dbReference type="Proteomes" id="UP000284375"/>
    </source>
</evidence>
<feature type="region of interest" description="Disordered" evidence="1">
    <location>
        <begin position="135"/>
        <end position="156"/>
    </location>
</feature>
<feature type="compositionally biased region" description="Basic and acidic residues" evidence="1">
    <location>
        <begin position="73"/>
        <end position="94"/>
    </location>
</feature>
<feature type="compositionally biased region" description="Polar residues" evidence="1">
    <location>
        <begin position="375"/>
        <end position="390"/>
    </location>
</feature>
<name>A0A423VFT3_CYTCH</name>
<evidence type="ECO:0000256" key="1">
    <source>
        <dbReference type="SAM" id="MobiDB-lite"/>
    </source>
</evidence>
<dbReference type="InterPro" id="IPR038169">
    <property type="entry name" value="DC-UbP/UBTD2_N_sf"/>
</dbReference>
<feature type="compositionally biased region" description="Low complexity" evidence="1">
    <location>
        <begin position="404"/>
        <end position="415"/>
    </location>
</feature>
<gene>
    <name evidence="3" type="ORF">VSDG_08581</name>
</gene>
<dbReference type="InterPro" id="IPR029071">
    <property type="entry name" value="Ubiquitin-like_domsf"/>
</dbReference>
<dbReference type="STRING" id="252740.A0A423VFT3"/>
<dbReference type="InterPro" id="IPR039869">
    <property type="entry name" value="UBTD1/2"/>
</dbReference>
<dbReference type="Pfam" id="PF00240">
    <property type="entry name" value="ubiquitin"/>
    <property type="match status" value="1"/>
</dbReference>
<feature type="region of interest" description="Disordered" evidence="1">
    <location>
        <begin position="15"/>
        <end position="95"/>
    </location>
</feature>
<dbReference type="InterPro" id="IPR000626">
    <property type="entry name" value="Ubiquitin-like_dom"/>
</dbReference>
<dbReference type="SMART" id="SM00213">
    <property type="entry name" value="UBQ"/>
    <property type="match status" value="1"/>
</dbReference>
<dbReference type="Gene3D" id="1.20.225.20">
    <property type="entry name" value="Ub domain-containing protein, DC-UbP/UBTD2, N-terminal domain"/>
    <property type="match status" value="1"/>
</dbReference>
<feature type="region of interest" description="Disordered" evidence="1">
    <location>
        <begin position="211"/>
        <end position="245"/>
    </location>
</feature>
<accession>A0A423VFT3</accession>
<keyword evidence="4" id="KW-1185">Reference proteome</keyword>
<dbReference type="Proteomes" id="UP000284375">
    <property type="component" value="Unassembled WGS sequence"/>
</dbReference>
<proteinExistence type="predicted"/>
<dbReference type="AlphaFoldDB" id="A0A423VFT3"/>
<feature type="compositionally biased region" description="Acidic residues" evidence="1">
    <location>
        <begin position="144"/>
        <end position="154"/>
    </location>
</feature>
<dbReference type="CDD" id="cd17039">
    <property type="entry name" value="Ubl_ubiquitin_like"/>
    <property type="match status" value="1"/>
</dbReference>
<protein>
    <recommendedName>
        <fullName evidence="2">Ubiquitin-like domain-containing protein</fullName>
    </recommendedName>
</protein>
<feature type="compositionally biased region" description="Acidic residues" evidence="1">
    <location>
        <begin position="225"/>
        <end position="237"/>
    </location>
</feature>
<feature type="region of interest" description="Disordered" evidence="1">
    <location>
        <begin position="375"/>
        <end position="415"/>
    </location>
</feature>
<evidence type="ECO:0000313" key="3">
    <source>
        <dbReference type="EMBL" id="ROV89805.1"/>
    </source>
</evidence>
<dbReference type="EMBL" id="LJZO01000055">
    <property type="protein sequence ID" value="ROV89805.1"/>
    <property type="molecule type" value="Genomic_DNA"/>
</dbReference>
<organism evidence="3 4">
    <name type="scientific">Cytospora chrysosperma</name>
    <name type="common">Cytospora canker fungus</name>
    <name type="synonym">Sphaeria chrysosperma</name>
    <dbReference type="NCBI Taxonomy" id="252740"/>
    <lineage>
        <taxon>Eukaryota</taxon>
        <taxon>Fungi</taxon>
        <taxon>Dikarya</taxon>
        <taxon>Ascomycota</taxon>
        <taxon>Pezizomycotina</taxon>
        <taxon>Sordariomycetes</taxon>
        <taxon>Sordariomycetidae</taxon>
        <taxon>Diaporthales</taxon>
        <taxon>Cytosporaceae</taxon>
        <taxon>Cytospora</taxon>
    </lineage>
</organism>
<feature type="compositionally biased region" description="Polar residues" evidence="1">
    <location>
        <begin position="23"/>
        <end position="56"/>
    </location>
</feature>
<sequence>MGCCFSCPRGPNAPYPGAAHFESASTSARAINDPAHNNNNTPQSQFTSTLSAGPSANRSNQQQHRSRRHRCRQPLDQHINKPLRTHEWSSEDRTWSPGALNRERAAFFDTRVSGRQEIWQTLKAALEVLWDADKASREPPDTQDNSDSEPDVDADEHNPTVALATAQSILDAADITLPTGDLADGAYDPLGNYYQLPAYIVSDPTNIASGSNDGAALGESKADLTADEEVDQDEDDLEQRREEKGKAVVKTRDLISVIIRMSDTSRDLKVEVGKDETVRSIMKHIIQEIGHRPGYHIRLIFIGKVLKENTSLMAQGWQPGNVVNAFVYELPLQEAPQKESPSPTCQSQSFLFEAPQAEATRAGASQAEVFQTDFPTTQTESPQPDSSQIEMPTPQPDVSRFETPQSESPQVPQVPQDGTTLRLNLQGWAPPVHYWSVRRVQRRASYQPPEDPQARLARLYHYGPILVVPDASAPNLQRTVSGQMMTRPSSDLQHGSQRSMHRSQSLPAHTIVVTRVRQAAIVEQAYYTERPQVPRSTGLVEPPRMILEGTITENSFQQDTFHYDPEAQPVFGETWMS</sequence>
<comment type="caution">
    <text evidence="3">The sequence shown here is derived from an EMBL/GenBank/DDBJ whole genome shotgun (WGS) entry which is preliminary data.</text>
</comment>
<dbReference type="SUPFAM" id="SSF54236">
    <property type="entry name" value="Ubiquitin-like"/>
    <property type="match status" value="1"/>
</dbReference>
<reference evidence="3 4" key="1">
    <citation type="submission" date="2015-09" db="EMBL/GenBank/DDBJ databases">
        <title>Host preference determinants of Valsa canker pathogens revealed by comparative genomics.</title>
        <authorList>
            <person name="Yin Z."/>
            <person name="Huang L."/>
        </authorList>
    </citation>
    <scope>NUCLEOTIDE SEQUENCE [LARGE SCALE GENOMIC DNA]</scope>
    <source>
        <strain evidence="3 4">YSFL</strain>
    </source>
</reference>
<dbReference type="OrthoDB" id="1640476at2759"/>